<dbReference type="InterPro" id="IPR051637">
    <property type="entry name" value="Ank_repeat_dom-contain_49"/>
</dbReference>
<dbReference type="PROSITE" id="PS50088">
    <property type="entry name" value="ANK_REPEAT"/>
    <property type="match status" value="1"/>
</dbReference>
<organism evidence="5 6">
    <name type="scientific">Tetrapyrgos nigripes</name>
    <dbReference type="NCBI Taxonomy" id="182062"/>
    <lineage>
        <taxon>Eukaryota</taxon>
        <taxon>Fungi</taxon>
        <taxon>Dikarya</taxon>
        <taxon>Basidiomycota</taxon>
        <taxon>Agaricomycotina</taxon>
        <taxon>Agaricomycetes</taxon>
        <taxon>Agaricomycetidae</taxon>
        <taxon>Agaricales</taxon>
        <taxon>Marasmiineae</taxon>
        <taxon>Marasmiaceae</taxon>
        <taxon>Tetrapyrgos</taxon>
    </lineage>
</organism>
<feature type="compositionally biased region" description="Basic and acidic residues" evidence="4">
    <location>
        <begin position="196"/>
        <end position="206"/>
    </location>
</feature>
<protein>
    <recommendedName>
        <fullName evidence="7">Ankyrin</fullName>
    </recommendedName>
</protein>
<dbReference type="InterPro" id="IPR002110">
    <property type="entry name" value="Ankyrin_rpt"/>
</dbReference>
<evidence type="ECO:0000256" key="3">
    <source>
        <dbReference type="PROSITE-ProRule" id="PRU00023"/>
    </source>
</evidence>
<accession>A0A8H5LQK4</accession>
<evidence type="ECO:0000256" key="1">
    <source>
        <dbReference type="ARBA" id="ARBA00022737"/>
    </source>
</evidence>
<dbReference type="SMART" id="SM00248">
    <property type="entry name" value="ANK"/>
    <property type="match status" value="2"/>
</dbReference>
<evidence type="ECO:0000256" key="4">
    <source>
        <dbReference type="SAM" id="MobiDB-lite"/>
    </source>
</evidence>
<comment type="caution">
    <text evidence="5">The sequence shown here is derived from an EMBL/GenBank/DDBJ whole genome shotgun (WGS) entry which is preliminary data.</text>
</comment>
<dbReference type="InterPro" id="IPR036770">
    <property type="entry name" value="Ankyrin_rpt-contain_sf"/>
</dbReference>
<feature type="region of interest" description="Disordered" evidence="4">
    <location>
        <begin position="184"/>
        <end position="206"/>
    </location>
</feature>
<keyword evidence="6" id="KW-1185">Reference proteome</keyword>
<reference evidence="5 6" key="1">
    <citation type="journal article" date="2020" name="ISME J.">
        <title>Uncovering the hidden diversity of litter-decomposition mechanisms in mushroom-forming fungi.</title>
        <authorList>
            <person name="Floudas D."/>
            <person name="Bentzer J."/>
            <person name="Ahren D."/>
            <person name="Johansson T."/>
            <person name="Persson P."/>
            <person name="Tunlid A."/>
        </authorList>
    </citation>
    <scope>NUCLEOTIDE SEQUENCE [LARGE SCALE GENOMIC DNA]</scope>
    <source>
        <strain evidence="5 6">CBS 291.85</strain>
    </source>
</reference>
<dbReference type="OrthoDB" id="10057496at2759"/>
<dbReference type="Pfam" id="PF12796">
    <property type="entry name" value="Ank_2"/>
    <property type="match status" value="1"/>
</dbReference>
<evidence type="ECO:0008006" key="7">
    <source>
        <dbReference type="Google" id="ProtNLM"/>
    </source>
</evidence>
<dbReference type="SUPFAM" id="SSF48403">
    <property type="entry name" value="Ankyrin repeat"/>
    <property type="match status" value="1"/>
</dbReference>
<dbReference type="Gene3D" id="1.25.40.20">
    <property type="entry name" value="Ankyrin repeat-containing domain"/>
    <property type="match status" value="1"/>
</dbReference>
<dbReference type="Proteomes" id="UP000559256">
    <property type="component" value="Unassembled WGS sequence"/>
</dbReference>
<evidence type="ECO:0000313" key="5">
    <source>
        <dbReference type="EMBL" id="KAF5365902.1"/>
    </source>
</evidence>
<dbReference type="PANTHER" id="PTHR24180:SF45">
    <property type="entry name" value="POLY [ADP-RIBOSE] POLYMERASE TANKYRASE"/>
    <property type="match status" value="1"/>
</dbReference>
<gene>
    <name evidence="5" type="ORF">D9758_006668</name>
</gene>
<evidence type="ECO:0000313" key="6">
    <source>
        <dbReference type="Proteomes" id="UP000559256"/>
    </source>
</evidence>
<keyword evidence="1" id="KW-0677">Repeat</keyword>
<dbReference type="PANTHER" id="PTHR24180">
    <property type="entry name" value="CYCLIN-DEPENDENT KINASE INHIBITOR 2C-RELATED"/>
    <property type="match status" value="1"/>
</dbReference>
<dbReference type="AlphaFoldDB" id="A0A8H5LQK4"/>
<dbReference type="EMBL" id="JAACJM010000025">
    <property type="protein sequence ID" value="KAF5365902.1"/>
    <property type="molecule type" value="Genomic_DNA"/>
</dbReference>
<proteinExistence type="predicted"/>
<evidence type="ECO:0000256" key="2">
    <source>
        <dbReference type="ARBA" id="ARBA00023043"/>
    </source>
</evidence>
<name>A0A8H5LQK4_9AGAR</name>
<feature type="repeat" description="ANK" evidence="3">
    <location>
        <begin position="78"/>
        <end position="100"/>
    </location>
</feature>
<keyword evidence="2 3" id="KW-0040">ANK repeat</keyword>
<sequence>MAIPTVEEKEEALLCCRYGDLEDLQQFVKTYGPEPLSDIRDGNSNSILHMICGNGHKDVLDYILPLVPASLLSAQNNSGSTPLHWAALNSHLAIVQTLVRFPSGPGIDLIDIKNSAGHSPLAEAELAGWEEGAKWFVEVMNLDVDKGVKEDNGADVDDSDVVDPKQDIEVEIEDADGQIAKMTISGGTNPTAASRAWEEKGNDPAS</sequence>
<dbReference type="PROSITE" id="PS50297">
    <property type="entry name" value="ANK_REP_REGION"/>
    <property type="match status" value="1"/>
</dbReference>